<reference evidence="1" key="1">
    <citation type="journal article" date="2021" name="Proc. Natl. Acad. Sci. U.S.A.">
        <title>A Catalog of Tens of Thousands of Viruses from Human Metagenomes Reveals Hidden Associations with Chronic Diseases.</title>
        <authorList>
            <person name="Tisza M.J."/>
            <person name="Buck C.B."/>
        </authorList>
    </citation>
    <scope>NUCLEOTIDE SEQUENCE</scope>
    <source>
        <strain evidence="1">Ct7bD4</strain>
    </source>
</reference>
<accession>A0A8S5NI69</accession>
<sequence>MYHDSQLYAAHNSYMEFSKITTSEGRKEKSLCKVREILKEEGRKGRL</sequence>
<name>A0A8S5NI69_9CAUD</name>
<dbReference type="EMBL" id="BK015172">
    <property type="protein sequence ID" value="DAD94047.1"/>
    <property type="molecule type" value="Genomic_DNA"/>
</dbReference>
<proteinExistence type="predicted"/>
<protein>
    <submittedName>
        <fullName evidence="1">Uncharacterized protein</fullName>
    </submittedName>
</protein>
<evidence type="ECO:0000313" key="1">
    <source>
        <dbReference type="EMBL" id="DAD94047.1"/>
    </source>
</evidence>
<organism evidence="1">
    <name type="scientific">Myoviridae sp. ct7bD4</name>
    <dbReference type="NCBI Taxonomy" id="2826618"/>
    <lineage>
        <taxon>Viruses</taxon>
        <taxon>Duplodnaviria</taxon>
        <taxon>Heunggongvirae</taxon>
        <taxon>Uroviricota</taxon>
        <taxon>Caudoviricetes</taxon>
    </lineage>
</organism>